<dbReference type="SUPFAM" id="SSF51395">
    <property type="entry name" value="FMN-linked oxidoreductases"/>
    <property type="match status" value="1"/>
</dbReference>
<evidence type="ECO:0000259" key="6">
    <source>
        <dbReference type="Pfam" id="PF00724"/>
    </source>
</evidence>
<comment type="cofactor">
    <cofactor evidence="1">
        <name>FMN</name>
        <dbReference type="ChEBI" id="CHEBI:58210"/>
    </cofactor>
</comment>
<evidence type="ECO:0000313" key="7">
    <source>
        <dbReference type="EMBL" id="CAK7327819.1"/>
    </source>
</evidence>
<comment type="caution">
    <text evidence="7">The sequence shown here is derived from an EMBL/GenBank/DDBJ whole genome shotgun (WGS) entry which is preliminary data.</text>
</comment>
<dbReference type="PANTHER" id="PTHR22893">
    <property type="entry name" value="NADH OXIDOREDUCTASE-RELATED"/>
    <property type="match status" value="1"/>
</dbReference>
<protein>
    <recommendedName>
        <fullName evidence="6">NADH:flavin oxidoreductase/NADH oxidase N-terminal domain-containing protein</fullName>
    </recommendedName>
</protein>
<dbReference type="AlphaFoldDB" id="A0AAV1R5V4"/>
<evidence type="ECO:0000256" key="4">
    <source>
        <dbReference type="ARBA" id="ARBA00022643"/>
    </source>
</evidence>
<keyword evidence="4" id="KW-0288">FMN</keyword>
<sequence length="136" mass="15598">MYVGTYMHSVFGPKSKWRHGNPLSMLVYAKGRIFFRQIWHVGRVSNSGESLALISSVPSLIYSRKMLDCFEIKRNSLYKCEGGDGVEVHEAHGYLIDQFMKDQVNDRTYQYGGSLENRCRFPLEIVEAIVDEIGAR</sequence>
<reference evidence="7 8" key="1">
    <citation type="submission" date="2024-01" db="EMBL/GenBank/DDBJ databases">
        <authorList>
            <person name="Waweru B."/>
        </authorList>
    </citation>
    <scope>NUCLEOTIDE SEQUENCE [LARGE SCALE GENOMIC DNA]</scope>
</reference>
<dbReference type="InterPro" id="IPR001155">
    <property type="entry name" value="OxRdtase_FMN_N"/>
</dbReference>
<evidence type="ECO:0000256" key="2">
    <source>
        <dbReference type="ARBA" id="ARBA00005979"/>
    </source>
</evidence>
<comment type="similarity">
    <text evidence="2">Belongs to the NADH:flavin oxidoreductase/NADH oxidase family.</text>
</comment>
<evidence type="ECO:0000256" key="5">
    <source>
        <dbReference type="ARBA" id="ARBA00022857"/>
    </source>
</evidence>
<organism evidence="7 8">
    <name type="scientific">Dovyalis caffra</name>
    <dbReference type="NCBI Taxonomy" id="77055"/>
    <lineage>
        <taxon>Eukaryota</taxon>
        <taxon>Viridiplantae</taxon>
        <taxon>Streptophyta</taxon>
        <taxon>Embryophyta</taxon>
        <taxon>Tracheophyta</taxon>
        <taxon>Spermatophyta</taxon>
        <taxon>Magnoliopsida</taxon>
        <taxon>eudicotyledons</taxon>
        <taxon>Gunneridae</taxon>
        <taxon>Pentapetalae</taxon>
        <taxon>rosids</taxon>
        <taxon>fabids</taxon>
        <taxon>Malpighiales</taxon>
        <taxon>Salicaceae</taxon>
        <taxon>Flacourtieae</taxon>
        <taxon>Dovyalis</taxon>
    </lineage>
</organism>
<dbReference type="Gene3D" id="3.20.20.70">
    <property type="entry name" value="Aldolase class I"/>
    <property type="match status" value="1"/>
</dbReference>
<evidence type="ECO:0000256" key="3">
    <source>
        <dbReference type="ARBA" id="ARBA00022630"/>
    </source>
</evidence>
<dbReference type="InterPro" id="IPR045247">
    <property type="entry name" value="Oye-like"/>
</dbReference>
<feature type="domain" description="NADH:flavin oxidoreductase/NADH oxidase N-terminal" evidence="6">
    <location>
        <begin position="82"/>
        <end position="135"/>
    </location>
</feature>
<dbReference type="GO" id="GO:0010181">
    <property type="term" value="F:FMN binding"/>
    <property type="evidence" value="ECO:0007669"/>
    <property type="project" value="InterPro"/>
</dbReference>
<keyword evidence="8" id="KW-1185">Reference proteome</keyword>
<keyword evidence="3" id="KW-0285">Flavoprotein</keyword>
<accession>A0AAV1R5V4</accession>
<dbReference type="Pfam" id="PF00724">
    <property type="entry name" value="Oxidored_FMN"/>
    <property type="match status" value="1"/>
</dbReference>
<dbReference type="Proteomes" id="UP001314170">
    <property type="component" value="Unassembled WGS sequence"/>
</dbReference>
<dbReference type="EMBL" id="CAWUPB010000870">
    <property type="protein sequence ID" value="CAK7327819.1"/>
    <property type="molecule type" value="Genomic_DNA"/>
</dbReference>
<proteinExistence type="inferred from homology"/>
<name>A0AAV1R5V4_9ROSI</name>
<evidence type="ECO:0000256" key="1">
    <source>
        <dbReference type="ARBA" id="ARBA00001917"/>
    </source>
</evidence>
<keyword evidence="5" id="KW-0521">NADP</keyword>
<evidence type="ECO:0000313" key="8">
    <source>
        <dbReference type="Proteomes" id="UP001314170"/>
    </source>
</evidence>
<gene>
    <name evidence="7" type="ORF">DCAF_LOCUS5537</name>
</gene>
<dbReference type="PANTHER" id="PTHR22893:SF91">
    <property type="entry name" value="NADPH DEHYDROGENASE 2-RELATED"/>
    <property type="match status" value="1"/>
</dbReference>
<dbReference type="InterPro" id="IPR013785">
    <property type="entry name" value="Aldolase_TIM"/>
</dbReference>
<dbReference type="GO" id="GO:0016491">
    <property type="term" value="F:oxidoreductase activity"/>
    <property type="evidence" value="ECO:0007669"/>
    <property type="project" value="InterPro"/>
</dbReference>